<dbReference type="PANTHER" id="PTHR43190">
    <property type="entry name" value="N-ACETYL-D-GLUCOSAMINE KINASE"/>
    <property type="match status" value="1"/>
</dbReference>
<dbReference type="EMBL" id="JACICC010000003">
    <property type="protein sequence ID" value="MBB3809334.1"/>
    <property type="molecule type" value="Genomic_DNA"/>
</dbReference>
<keyword evidence="2" id="KW-0808">Transferase</keyword>
<dbReference type="PANTHER" id="PTHR43190:SF3">
    <property type="entry name" value="N-ACETYL-D-GLUCOSAMINE KINASE"/>
    <property type="match status" value="1"/>
</dbReference>
<evidence type="ECO:0000313" key="2">
    <source>
        <dbReference type="EMBL" id="MBB3809334.1"/>
    </source>
</evidence>
<dbReference type="Pfam" id="PF01869">
    <property type="entry name" value="BcrAD_BadFG"/>
    <property type="match status" value="1"/>
</dbReference>
<dbReference type="InterPro" id="IPR052519">
    <property type="entry name" value="Euk-type_GlcNAc_Kinase"/>
</dbReference>
<dbReference type="AlphaFoldDB" id="A0A7W5Z3Y8"/>
<name>A0A7W5Z3Y8_9HYPH</name>
<comment type="caution">
    <text evidence="2">The sequence shown here is derived from an EMBL/GenBank/DDBJ whole genome shotgun (WGS) entry which is preliminary data.</text>
</comment>
<gene>
    <name evidence="2" type="ORF">FHS81_001416</name>
</gene>
<dbReference type="SUPFAM" id="SSF53067">
    <property type="entry name" value="Actin-like ATPase domain"/>
    <property type="match status" value="2"/>
</dbReference>
<sequence>MAVRYFLGIDGGGTGCRARLRDEAGRMLGEGKGGPANARLDTARVRQSILDAAGAALRASGLDGEIWQRTHAGFGLAGAGQTGACERLLALPFPFADIAVDTDAYTSWLGASLGNPEQPGDPENDRGAILIVGTGICGFTVLGGERISIGGWGFPVSDDGSGAVTGREAVRQALRAHDGLAPASPLAEAVLADIGPTPEQVVDWADKTTPADYARFAPLVYAHAATGDPLARLIATQAAGFIDDVARRLLTLGAARIHLLGGLAGTVQPWLAADVQQALSPARGDALDGAIALAHASQTGSADNG</sequence>
<accession>A0A7W5Z3Y8</accession>
<organism evidence="2 3">
    <name type="scientific">Pseudochelatococcus contaminans</name>
    <dbReference type="NCBI Taxonomy" id="1538103"/>
    <lineage>
        <taxon>Bacteria</taxon>
        <taxon>Pseudomonadati</taxon>
        <taxon>Pseudomonadota</taxon>
        <taxon>Alphaproteobacteria</taxon>
        <taxon>Hyphomicrobiales</taxon>
        <taxon>Chelatococcaceae</taxon>
        <taxon>Pseudochelatococcus</taxon>
    </lineage>
</organism>
<protein>
    <submittedName>
        <fullName evidence="2">Glucosamine kinase</fullName>
        <ecNumber evidence="2">2.7.1.8</ecNumber>
    </submittedName>
</protein>
<dbReference type="RefSeq" id="WP_183751376.1">
    <property type="nucleotide sequence ID" value="NZ_JACICC010000003.1"/>
</dbReference>
<dbReference type="InterPro" id="IPR043129">
    <property type="entry name" value="ATPase_NBD"/>
</dbReference>
<dbReference type="CDD" id="cd24082">
    <property type="entry name" value="ASKHA_NBD_GspK-like"/>
    <property type="match status" value="1"/>
</dbReference>
<dbReference type="Proteomes" id="UP000537592">
    <property type="component" value="Unassembled WGS sequence"/>
</dbReference>
<evidence type="ECO:0000259" key="1">
    <source>
        <dbReference type="Pfam" id="PF01869"/>
    </source>
</evidence>
<dbReference type="EC" id="2.7.1.8" evidence="2"/>
<proteinExistence type="predicted"/>
<dbReference type="GO" id="GO:0047931">
    <property type="term" value="F:glucosamine kinase activity"/>
    <property type="evidence" value="ECO:0007669"/>
    <property type="project" value="UniProtKB-EC"/>
</dbReference>
<evidence type="ECO:0000313" key="3">
    <source>
        <dbReference type="Proteomes" id="UP000537592"/>
    </source>
</evidence>
<reference evidence="2 3" key="1">
    <citation type="submission" date="2020-08" db="EMBL/GenBank/DDBJ databases">
        <title>Genomic Encyclopedia of Type Strains, Phase IV (KMG-IV): sequencing the most valuable type-strain genomes for metagenomic binning, comparative biology and taxonomic classification.</title>
        <authorList>
            <person name="Goeker M."/>
        </authorList>
    </citation>
    <scope>NUCLEOTIDE SEQUENCE [LARGE SCALE GENOMIC DNA]</scope>
    <source>
        <strain evidence="2 3">DSM 28760</strain>
    </source>
</reference>
<feature type="domain" description="ATPase BadF/BadG/BcrA/BcrD type" evidence="1">
    <location>
        <begin position="7"/>
        <end position="265"/>
    </location>
</feature>
<dbReference type="Gene3D" id="3.30.420.40">
    <property type="match status" value="2"/>
</dbReference>
<keyword evidence="2" id="KW-0418">Kinase</keyword>
<keyword evidence="3" id="KW-1185">Reference proteome</keyword>
<dbReference type="InterPro" id="IPR002731">
    <property type="entry name" value="ATPase_BadF"/>
</dbReference>